<reference evidence="1 2" key="1">
    <citation type="journal article" date="2015" name="Genome Announc.">
        <title>Expanding the biotechnology potential of lactobacilli through comparative genomics of 213 strains and associated genera.</title>
        <authorList>
            <person name="Sun Z."/>
            <person name="Harris H.M."/>
            <person name="McCann A."/>
            <person name="Guo C."/>
            <person name="Argimon S."/>
            <person name="Zhang W."/>
            <person name="Yang X."/>
            <person name="Jeffery I.B."/>
            <person name="Cooney J.C."/>
            <person name="Kagawa T.F."/>
            <person name="Liu W."/>
            <person name="Song Y."/>
            <person name="Salvetti E."/>
            <person name="Wrobel A."/>
            <person name="Rasinkangas P."/>
            <person name="Parkhill J."/>
            <person name="Rea M.C."/>
            <person name="O'Sullivan O."/>
            <person name="Ritari J."/>
            <person name="Douillard F.P."/>
            <person name="Paul Ross R."/>
            <person name="Yang R."/>
            <person name="Briner A.E."/>
            <person name="Felis G.E."/>
            <person name="de Vos W.M."/>
            <person name="Barrangou R."/>
            <person name="Klaenhammer T.R."/>
            <person name="Caufield P.W."/>
            <person name="Cui Y."/>
            <person name="Zhang H."/>
            <person name="O'Toole P.W."/>
        </authorList>
    </citation>
    <scope>NUCLEOTIDE SEQUENCE [LARGE SCALE GENOMIC DNA]</scope>
    <source>
        <strain evidence="1 2">DSM 20444</strain>
    </source>
</reference>
<organism evidence="1 2">
    <name type="scientific">Liquorilactobacillus mali KCTC 3596 = DSM 20444</name>
    <dbReference type="NCBI Taxonomy" id="1046596"/>
    <lineage>
        <taxon>Bacteria</taxon>
        <taxon>Bacillati</taxon>
        <taxon>Bacillota</taxon>
        <taxon>Bacilli</taxon>
        <taxon>Lactobacillales</taxon>
        <taxon>Lactobacillaceae</taxon>
        <taxon>Liquorilactobacillus</taxon>
    </lineage>
</organism>
<evidence type="ECO:0000313" key="2">
    <source>
        <dbReference type="Proteomes" id="UP000050898"/>
    </source>
</evidence>
<keyword evidence="2" id="KW-1185">Reference proteome</keyword>
<dbReference type="AlphaFoldDB" id="A0A0R2EF09"/>
<name>A0A0R2EF09_9LACO</name>
<dbReference type="PATRIC" id="fig|1046596.6.peg.2140"/>
<proteinExistence type="predicted"/>
<gene>
    <name evidence="1" type="ORF">FD00_GL002039</name>
</gene>
<evidence type="ECO:0000313" key="1">
    <source>
        <dbReference type="EMBL" id="KRN10797.1"/>
    </source>
</evidence>
<comment type="caution">
    <text evidence="1">The sequence shown here is derived from an EMBL/GenBank/DDBJ whole genome shotgun (WGS) entry which is preliminary data.</text>
</comment>
<protein>
    <submittedName>
        <fullName evidence="1">Uncharacterized protein</fullName>
    </submittedName>
</protein>
<accession>A0A0R2EF09</accession>
<dbReference type="Proteomes" id="UP000050898">
    <property type="component" value="Unassembled WGS sequence"/>
</dbReference>
<sequence length="129" mass="14784">MELIMTKAVMGYEKENGLVVAKFKKSFFMKIEGVVKESITVHDTKIEIIDITEQKISDRRYEEALDDYGLYCCYNDPKEVMETAISGEDSPEDSPYIWCSALIKRNDEYSIVTFDFFDGAGLTVFTSQD</sequence>
<dbReference type="EMBL" id="AYYH01000006">
    <property type="protein sequence ID" value="KRN10797.1"/>
    <property type="molecule type" value="Genomic_DNA"/>
</dbReference>